<accession>A0AAV7N025</accession>
<proteinExistence type="predicted"/>
<dbReference type="EMBL" id="JANPWB010000013">
    <property type="protein sequence ID" value="KAJ1109351.1"/>
    <property type="molecule type" value="Genomic_DNA"/>
</dbReference>
<comment type="caution">
    <text evidence="2">The sequence shown here is derived from an EMBL/GenBank/DDBJ whole genome shotgun (WGS) entry which is preliminary data.</text>
</comment>
<dbReference type="AlphaFoldDB" id="A0AAV7N025"/>
<dbReference type="Proteomes" id="UP001066276">
    <property type="component" value="Chromosome 9"/>
</dbReference>
<feature type="signal peptide" evidence="1">
    <location>
        <begin position="1"/>
        <end position="22"/>
    </location>
</feature>
<protein>
    <submittedName>
        <fullName evidence="2">Uncharacterized protein</fullName>
    </submittedName>
</protein>
<evidence type="ECO:0000313" key="2">
    <source>
        <dbReference type="EMBL" id="KAJ1109351.1"/>
    </source>
</evidence>
<reference evidence="2" key="1">
    <citation type="journal article" date="2022" name="bioRxiv">
        <title>Sequencing and chromosome-scale assembly of the giantPleurodeles waltlgenome.</title>
        <authorList>
            <person name="Brown T."/>
            <person name="Elewa A."/>
            <person name="Iarovenko S."/>
            <person name="Subramanian E."/>
            <person name="Araus A.J."/>
            <person name="Petzold A."/>
            <person name="Susuki M."/>
            <person name="Suzuki K.-i.T."/>
            <person name="Hayashi T."/>
            <person name="Toyoda A."/>
            <person name="Oliveira C."/>
            <person name="Osipova E."/>
            <person name="Leigh N.D."/>
            <person name="Simon A."/>
            <person name="Yun M.H."/>
        </authorList>
    </citation>
    <scope>NUCLEOTIDE SEQUENCE</scope>
    <source>
        <strain evidence="2">20211129_DDA</strain>
        <tissue evidence="2">Liver</tissue>
    </source>
</reference>
<keyword evidence="1" id="KW-0732">Signal</keyword>
<organism evidence="2 3">
    <name type="scientific">Pleurodeles waltl</name>
    <name type="common">Iberian ribbed newt</name>
    <dbReference type="NCBI Taxonomy" id="8319"/>
    <lineage>
        <taxon>Eukaryota</taxon>
        <taxon>Metazoa</taxon>
        <taxon>Chordata</taxon>
        <taxon>Craniata</taxon>
        <taxon>Vertebrata</taxon>
        <taxon>Euteleostomi</taxon>
        <taxon>Amphibia</taxon>
        <taxon>Batrachia</taxon>
        <taxon>Caudata</taxon>
        <taxon>Salamandroidea</taxon>
        <taxon>Salamandridae</taxon>
        <taxon>Pleurodelinae</taxon>
        <taxon>Pleurodeles</taxon>
    </lineage>
</organism>
<evidence type="ECO:0000313" key="3">
    <source>
        <dbReference type="Proteomes" id="UP001066276"/>
    </source>
</evidence>
<evidence type="ECO:0000256" key="1">
    <source>
        <dbReference type="SAM" id="SignalP"/>
    </source>
</evidence>
<feature type="chain" id="PRO_5043462486" evidence="1">
    <location>
        <begin position="23"/>
        <end position="87"/>
    </location>
</feature>
<keyword evidence="3" id="KW-1185">Reference proteome</keyword>
<gene>
    <name evidence="2" type="ORF">NDU88_006713</name>
</gene>
<name>A0AAV7N025_PLEWA</name>
<sequence>MRAGVLSGACGCMGLLLKETWGLPIVSCTAIQVRWRHRLVCGSDNQRNIEPGAQPTVELHACEGVPDRLSAYDFMDNGECFQDPFLH</sequence>